<dbReference type="InterPro" id="IPR049809">
    <property type="entry name" value="YehF/YfeS-like_WGR"/>
</dbReference>
<dbReference type="SMART" id="SM00773">
    <property type="entry name" value="WGR"/>
    <property type="match status" value="1"/>
</dbReference>
<dbReference type="OrthoDB" id="571198at2"/>
<dbReference type="Gene3D" id="2.20.140.10">
    <property type="entry name" value="WGR domain"/>
    <property type="match status" value="1"/>
</dbReference>
<organism evidence="3 4">
    <name type="scientific">Planktothrix tepida PCC 9214</name>
    <dbReference type="NCBI Taxonomy" id="671072"/>
    <lineage>
        <taxon>Bacteria</taxon>
        <taxon>Bacillati</taxon>
        <taxon>Cyanobacteriota</taxon>
        <taxon>Cyanophyceae</taxon>
        <taxon>Oscillatoriophycideae</taxon>
        <taxon>Oscillatoriales</taxon>
        <taxon>Microcoleaceae</taxon>
        <taxon>Planktothrix</taxon>
    </lineage>
</organism>
<keyword evidence="4" id="KW-1185">Reference proteome</keyword>
<evidence type="ECO:0000313" key="3">
    <source>
        <dbReference type="EMBL" id="CUR35493.1"/>
    </source>
</evidence>
<dbReference type="SMART" id="SM00276">
    <property type="entry name" value="GLECT"/>
    <property type="match status" value="1"/>
</dbReference>
<dbReference type="RefSeq" id="WP_072722454.1">
    <property type="nucleotide sequence ID" value="NZ_LN889815.1"/>
</dbReference>
<dbReference type="InterPro" id="IPR044156">
    <property type="entry name" value="Galectin-like"/>
</dbReference>
<dbReference type="AlphaFoldDB" id="A0A1J1LSC8"/>
<dbReference type="Gene3D" id="2.60.120.200">
    <property type="match status" value="1"/>
</dbReference>
<dbReference type="InterPro" id="IPR013320">
    <property type="entry name" value="ConA-like_dom_sf"/>
</dbReference>
<reference evidence="4" key="1">
    <citation type="submission" date="2015-10" db="EMBL/GenBank/DDBJ databases">
        <authorList>
            <person name="Regsiter A."/>
            <person name="william w."/>
        </authorList>
    </citation>
    <scope>NUCLEOTIDE SEQUENCE [LARGE SCALE GENOMIC DNA]</scope>
</reference>
<dbReference type="PROSITE" id="PS51977">
    <property type="entry name" value="WGR"/>
    <property type="match status" value="1"/>
</dbReference>
<dbReference type="GO" id="GO:0030246">
    <property type="term" value="F:carbohydrate binding"/>
    <property type="evidence" value="ECO:0007669"/>
    <property type="project" value="InterPro"/>
</dbReference>
<proteinExistence type="predicted"/>
<evidence type="ECO:0000259" key="2">
    <source>
        <dbReference type="PROSITE" id="PS51977"/>
    </source>
</evidence>
<dbReference type="Pfam" id="PF00337">
    <property type="entry name" value="Gal-bind_lectin"/>
    <property type="match status" value="1"/>
</dbReference>
<name>A0A1J1LSC8_9CYAN</name>
<dbReference type="InterPro" id="IPR035948">
    <property type="entry name" value="YwqG-like_sf"/>
</dbReference>
<dbReference type="Pfam" id="PF05406">
    <property type="entry name" value="WGR"/>
    <property type="match status" value="1"/>
</dbReference>
<protein>
    <submittedName>
        <fullName evidence="3">Uncharacterized protein</fullName>
    </submittedName>
</protein>
<dbReference type="SUPFAM" id="SSF142921">
    <property type="entry name" value="WGR domain-like"/>
    <property type="match status" value="1"/>
</dbReference>
<dbReference type="InterPro" id="IPR001079">
    <property type="entry name" value="Galectin_CRD"/>
</dbReference>
<evidence type="ECO:0000313" key="4">
    <source>
        <dbReference type="Proteomes" id="UP000184315"/>
    </source>
</evidence>
<dbReference type="InterPro" id="IPR015315">
    <property type="entry name" value="DUF1963"/>
</dbReference>
<accession>A0A1J1LSC8</accession>
<gene>
    <name evidence="3" type="ORF">PL9214670119</name>
</gene>
<dbReference type="Pfam" id="PF09234">
    <property type="entry name" value="DUF1963"/>
    <property type="match status" value="1"/>
</dbReference>
<dbReference type="InterPro" id="IPR008893">
    <property type="entry name" value="WGR_domain"/>
</dbReference>
<evidence type="ECO:0000259" key="1">
    <source>
        <dbReference type="PROSITE" id="PS51304"/>
    </source>
</evidence>
<sequence>MPNNSSPLFTTQPENSLREKLLHSIWLHKDKYCYLFEPDGSYRLLSTDRRGQYTILPDSRSVLLAWTTDPFTETLLIQEDGSLFMSGSAFVEIGTRSEASLSANSSIEANTAIPNPSQSYEFEIDTGKMPNYGKLTLEGLQVRLIRTGYGGNFLSEDVREFQSHEEAEDYYHSTLLSYDPYYSCPPVYLELSDDHSHKFYEVTVNAFDVIIRYGRIGTSGQTNRSTYNSLQKAQAEAQKKINEKLKKGYVRLRLSSSSLLTPITEEPSRQEIAHPTTPVMASTLQANQEAWWQAIQLGVGSTVTIVAISNSPSFSFNLMTGQDFAYHFNPRLSEGQIVQNTKSRHWGLEERLSLPLEMGLGHQFTLTITVQETEFVVDLNNVFLCQYQHRIPPGEINSLRLICVQGNLQILSVQISHLKVKNTRLHSDLDITRFIRPAWKPVVTQGDGTLLASKFCGRPWLAAEEPWPTCPCCSKPMQLFLQLNLGELPEPVREEFGTGLLQLFHCIGCNSEADYELGTIYYGRVPYLIRKVRIRLVQPVGNGSTPPLPEINGEAYGTHFPALTITDWREIEDYPDLDDLVALVYGFEQVQEDHFWDEVVRRLGLDDLDEYDEVYPTDNGDKLGGYPRWVQGMECPGCPVCHAPMRQVFQLASRKNLSYMFGDMGIAHVLQCRTHKDQFAFVWACG</sequence>
<dbReference type="PANTHER" id="PTHR11346:SF147">
    <property type="entry name" value="GALECTIN"/>
    <property type="match status" value="1"/>
</dbReference>
<dbReference type="EMBL" id="CZDF01000174">
    <property type="protein sequence ID" value="CUR35493.1"/>
    <property type="molecule type" value="Genomic_DNA"/>
</dbReference>
<dbReference type="PANTHER" id="PTHR11346">
    <property type="entry name" value="GALECTIN"/>
    <property type="match status" value="1"/>
</dbReference>
<dbReference type="STRING" id="671072.PL9214670119"/>
<dbReference type="PROSITE" id="PS51304">
    <property type="entry name" value="GALECTIN"/>
    <property type="match status" value="1"/>
</dbReference>
<dbReference type="SUPFAM" id="SSF103032">
    <property type="entry name" value="Hypothetical protein YwqG"/>
    <property type="match status" value="1"/>
</dbReference>
<dbReference type="SMART" id="SM00908">
    <property type="entry name" value="Gal-bind_lectin"/>
    <property type="match status" value="1"/>
</dbReference>
<dbReference type="InterPro" id="IPR036930">
    <property type="entry name" value="WGR_dom_sf"/>
</dbReference>
<feature type="domain" description="WGR" evidence="2">
    <location>
        <begin position="163"/>
        <end position="270"/>
    </location>
</feature>
<dbReference type="Gene3D" id="2.30.320.10">
    <property type="entry name" value="YwqG-like"/>
    <property type="match status" value="1"/>
</dbReference>
<feature type="domain" description="Galectin" evidence="1">
    <location>
        <begin position="289"/>
        <end position="416"/>
    </location>
</feature>
<dbReference type="Proteomes" id="UP000184315">
    <property type="component" value="Unassembled WGS sequence"/>
</dbReference>
<dbReference type="SUPFAM" id="SSF49899">
    <property type="entry name" value="Concanavalin A-like lectins/glucanases"/>
    <property type="match status" value="1"/>
</dbReference>
<dbReference type="CDD" id="cd00070">
    <property type="entry name" value="GLECT"/>
    <property type="match status" value="1"/>
</dbReference>
<dbReference type="CDD" id="cd07996">
    <property type="entry name" value="WGR_MMR_like"/>
    <property type="match status" value="1"/>
</dbReference>